<dbReference type="STRING" id="57577.A0A2K3L9J1"/>
<name>A0A2K3L9J1_TRIPR</name>
<sequence length="149" mass="16939">MDSGFEELRVHSTTPTPLLSVDTVLKLGDKEFSMREHLLDSKKQLEGIVRKKLSVVDQRDHPVILNLTSVDPELLPHATKAFRNGRLSKVVQDLIDFYIILEGFWMVENVRKGYNLATSMADNVFLFYVLQSWFQRALSTSNVSSVVAV</sequence>
<reference evidence="2 3" key="1">
    <citation type="journal article" date="2014" name="Am. J. Bot.">
        <title>Genome assembly and annotation for red clover (Trifolium pratense; Fabaceae).</title>
        <authorList>
            <person name="Istvanek J."/>
            <person name="Jaros M."/>
            <person name="Krenek A."/>
            <person name="Repkova J."/>
        </authorList>
    </citation>
    <scope>NUCLEOTIDE SEQUENCE [LARGE SCALE GENOMIC DNA]</scope>
    <source>
        <strain evidence="3">cv. Tatra</strain>
        <tissue evidence="2">Young leaves</tissue>
    </source>
</reference>
<dbReference type="Proteomes" id="UP000236291">
    <property type="component" value="Unassembled WGS sequence"/>
</dbReference>
<comment type="caution">
    <text evidence="2">The sequence shown here is derived from an EMBL/GenBank/DDBJ whole genome shotgun (WGS) entry which is preliminary data.</text>
</comment>
<dbReference type="PANTHER" id="PTHR24016:SF0">
    <property type="entry name" value="CONSERVED OLIGOMERIC GOLGI COMPLEX SUBUNIT 4"/>
    <property type="match status" value="1"/>
</dbReference>
<dbReference type="EMBL" id="ASHM01028653">
    <property type="protein sequence ID" value="PNX75184.1"/>
    <property type="molecule type" value="Genomic_DNA"/>
</dbReference>
<evidence type="ECO:0000259" key="1">
    <source>
        <dbReference type="Pfam" id="PF08318"/>
    </source>
</evidence>
<organism evidence="2 3">
    <name type="scientific">Trifolium pratense</name>
    <name type="common">Red clover</name>
    <dbReference type="NCBI Taxonomy" id="57577"/>
    <lineage>
        <taxon>Eukaryota</taxon>
        <taxon>Viridiplantae</taxon>
        <taxon>Streptophyta</taxon>
        <taxon>Embryophyta</taxon>
        <taxon>Tracheophyta</taxon>
        <taxon>Spermatophyta</taxon>
        <taxon>Magnoliopsida</taxon>
        <taxon>eudicotyledons</taxon>
        <taxon>Gunneridae</taxon>
        <taxon>Pentapetalae</taxon>
        <taxon>rosids</taxon>
        <taxon>fabids</taxon>
        <taxon>Fabales</taxon>
        <taxon>Fabaceae</taxon>
        <taxon>Papilionoideae</taxon>
        <taxon>50 kb inversion clade</taxon>
        <taxon>NPAAA clade</taxon>
        <taxon>Hologalegina</taxon>
        <taxon>IRL clade</taxon>
        <taxon>Trifolieae</taxon>
        <taxon>Trifolium</taxon>
    </lineage>
</organism>
<dbReference type="InterPro" id="IPR013167">
    <property type="entry name" value="COG4_M"/>
</dbReference>
<dbReference type="PANTHER" id="PTHR24016">
    <property type="entry name" value="CONSERVED OLIGOMERIC GOLGI COMPLEX SUBUNIT 4"/>
    <property type="match status" value="1"/>
</dbReference>
<evidence type="ECO:0000313" key="2">
    <source>
        <dbReference type="EMBL" id="PNX75184.1"/>
    </source>
</evidence>
<feature type="domain" description="COG4 transport protein middle alpha-helical bundle" evidence="1">
    <location>
        <begin position="69"/>
        <end position="148"/>
    </location>
</feature>
<accession>A0A2K3L9J1</accession>
<gene>
    <name evidence="2" type="ORF">L195_g031116</name>
</gene>
<reference evidence="2 3" key="2">
    <citation type="journal article" date="2017" name="Front. Plant Sci.">
        <title>Gene Classification and Mining of Molecular Markers Useful in Red Clover (Trifolium pratense) Breeding.</title>
        <authorList>
            <person name="Istvanek J."/>
            <person name="Dluhosova J."/>
            <person name="Dluhos P."/>
            <person name="Patkova L."/>
            <person name="Nedelnik J."/>
            <person name="Repkova J."/>
        </authorList>
    </citation>
    <scope>NUCLEOTIDE SEQUENCE [LARGE SCALE GENOMIC DNA]</scope>
    <source>
        <strain evidence="3">cv. Tatra</strain>
        <tissue evidence="2">Young leaves</tissue>
    </source>
</reference>
<evidence type="ECO:0000313" key="3">
    <source>
        <dbReference type="Proteomes" id="UP000236291"/>
    </source>
</evidence>
<proteinExistence type="predicted"/>
<protein>
    <submittedName>
        <fullName evidence="2">Conserved oligomeric golgi complex subunit 4-like protein</fullName>
    </submittedName>
</protein>
<dbReference type="Pfam" id="PF08318">
    <property type="entry name" value="COG4_m"/>
    <property type="match status" value="1"/>
</dbReference>
<dbReference type="InterPro" id="IPR048682">
    <property type="entry name" value="COG4"/>
</dbReference>
<dbReference type="AlphaFoldDB" id="A0A2K3L9J1"/>